<keyword evidence="5" id="KW-1185">Reference proteome</keyword>
<dbReference type="InterPro" id="IPR050272">
    <property type="entry name" value="Isochorismatase-like_hydrls"/>
</dbReference>
<evidence type="ECO:0000256" key="2">
    <source>
        <dbReference type="SAM" id="MobiDB-lite"/>
    </source>
</evidence>
<sequence>MSLPQIAPYPPPAADRLPENRAPWKPDPARAAVLVHDMQRYFLRPFAPGAEPLATAVRNIARITEAYRAAGAPVVYTAKPGGMAPEERGLEIDFWGAGMRDVPEHTAIDDAVRPREGDTVLVKRRYSAFSGTDLADRLAAQGRDQLLVTGVYAHIGCLLTAADAFMRDVRPFFVADAMADFTAEDHHFAVRYAARRCGAALSAADALAAAGAAPAPLG</sequence>
<dbReference type="PANTHER" id="PTHR43540">
    <property type="entry name" value="PEROXYUREIDOACRYLATE/UREIDOACRYLATE AMIDOHYDROLASE-RELATED"/>
    <property type="match status" value="1"/>
</dbReference>
<dbReference type="Gene3D" id="3.40.50.850">
    <property type="entry name" value="Isochorismatase-like"/>
    <property type="match status" value="1"/>
</dbReference>
<dbReference type="InterPro" id="IPR016291">
    <property type="entry name" value="Isochorismatase"/>
</dbReference>
<evidence type="ECO:0000313" key="5">
    <source>
        <dbReference type="Proteomes" id="UP001165685"/>
    </source>
</evidence>
<accession>A0ABT4TW52</accession>
<dbReference type="InterPro" id="IPR000868">
    <property type="entry name" value="Isochorismatase-like_dom"/>
</dbReference>
<dbReference type="RefSeq" id="WP_270681513.1">
    <property type="nucleotide sequence ID" value="NZ_JAQFWP010000117.1"/>
</dbReference>
<dbReference type="Proteomes" id="UP001165685">
    <property type="component" value="Unassembled WGS sequence"/>
</dbReference>
<evidence type="ECO:0000256" key="1">
    <source>
        <dbReference type="ARBA" id="ARBA00022801"/>
    </source>
</evidence>
<dbReference type="SUPFAM" id="SSF52499">
    <property type="entry name" value="Isochorismatase-like hydrolases"/>
    <property type="match status" value="1"/>
</dbReference>
<comment type="caution">
    <text evidence="4">The sequence shown here is derived from an EMBL/GenBank/DDBJ whole genome shotgun (WGS) entry which is preliminary data.</text>
</comment>
<dbReference type="PANTHER" id="PTHR43540:SF3">
    <property type="entry name" value="ENTEROBACTIN SYNTHASE COMPONENT B"/>
    <property type="match status" value="1"/>
</dbReference>
<keyword evidence="1" id="KW-0378">Hydrolase</keyword>
<name>A0ABT4TW52_9ACTN</name>
<dbReference type="PRINTS" id="PR01398">
    <property type="entry name" value="ISCHRISMTASE"/>
</dbReference>
<evidence type="ECO:0000259" key="3">
    <source>
        <dbReference type="Pfam" id="PF00857"/>
    </source>
</evidence>
<evidence type="ECO:0000313" key="4">
    <source>
        <dbReference type="EMBL" id="MDA2808928.1"/>
    </source>
</evidence>
<organism evidence="4 5">
    <name type="scientific">Nocardiopsis suaedae</name>
    <dbReference type="NCBI Taxonomy" id="3018444"/>
    <lineage>
        <taxon>Bacteria</taxon>
        <taxon>Bacillati</taxon>
        <taxon>Actinomycetota</taxon>
        <taxon>Actinomycetes</taxon>
        <taxon>Streptosporangiales</taxon>
        <taxon>Nocardiopsidaceae</taxon>
        <taxon>Nocardiopsis</taxon>
    </lineage>
</organism>
<protein>
    <submittedName>
        <fullName evidence="4">Isochorismatase family protein</fullName>
    </submittedName>
</protein>
<reference evidence="4" key="1">
    <citation type="submission" date="2023-01" db="EMBL/GenBank/DDBJ databases">
        <title>Draft genome sequence of Nocardiopsis sp. LSu2-4 isolated from halophytes.</title>
        <authorList>
            <person name="Duangmal K."/>
            <person name="Chantavorakit T."/>
        </authorList>
    </citation>
    <scope>NUCLEOTIDE SEQUENCE</scope>
    <source>
        <strain evidence="4">LSu2-4</strain>
    </source>
</reference>
<dbReference type="Pfam" id="PF00857">
    <property type="entry name" value="Isochorismatase"/>
    <property type="match status" value="1"/>
</dbReference>
<gene>
    <name evidence="4" type="ORF">O4U47_30765</name>
</gene>
<feature type="region of interest" description="Disordered" evidence="2">
    <location>
        <begin position="1"/>
        <end position="24"/>
    </location>
</feature>
<dbReference type="InterPro" id="IPR036380">
    <property type="entry name" value="Isochorismatase-like_sf"/>
</dbReference>
<proteinExistence type="predicted"/>
<dbReference type="EMBL" id="JAQFWP010000117">
    <property type="protein sequence ID" value="MDA2808928.1"/>
    <property type="molecule type" value="Genomic_DNA"/>
</dbReference>
<feature type="domain" description="Isochorismatase-like" evidence="3">
    <location>
        <begin position="32"/>
        <end position="204"/>
    </location>
</feature>